<name>A0A0V1M4L8_9BILA</name>
<evidence type="ECO:0000313" key="2">
    <source>
        <dbReference type="EMBL" id="KRZ66726.1"/>
    </source>
</evidence>
<gene>
    <name evidence="2" type="ORF">T10_12990</name>
</gene>
<dbReference type="AlphaFoldDB" id="A0A0V1M4L8"/>
<feature type="transmembrane region" description="Helical" evidence="1">
    <location>
        <begin position="192"/>
        <end position="213"/>
    </location>
</feature>
<feature type="transmembrane region" description="Helical" evidence="1">
    <location>
        <begin position="165"/>
        <end position="186"/>
    </location>
</feature>
<accession>A0A0V1M4L8</accession>
<reference evidence="2 3" key="1">
    <citation type="submission" date="2015-01" db="EMBL/GenBank/DDBJ databases">
        <title>Evolution of Trichinella species and genotypes.</title>
        <authorList>
            <person name="Korhonen P.K."/>
            <person name="Edoardo P."/>
            <person name="Giuseppe L.R."/>
            <person name="Gasser R.B."/>
        </authorList>
    </citation>
    <scope>NUCLEOTIDE SEQUENCE [LARGE SCALE GENOMIC DNA]</scope>
    <source>
        <strain evidence="2">ISS1980</strain>
    </source>
</reference>
<feature type="transmembrane region" description="Helical" evidence="1">
    <location>
        <begin position="68"/>
        <end position="89"/>
    </location>
</feature>
<keyword evidence="1" id="KW-0472">Membrane</keyword>
<evidence type="ECO:0000256" key="1">
    <source>
        <dbReference type="SAM" id="Phobius"/>
    </source>
</evidence>
<organism evidence="2 3">
    <name type="scientific">Trichinella papuae</name>
    <dbReference type="NCBI Taxonomy" id="268474"/>
    <lineage>
        <taxon>Eukaryota</taxon>
        <taxon>Metazoa</taxon>
        <taxon>Ecdysozoa</taxon>
        <taxon>Nematoda</taxon>
        <taxon>Enoplea</taxon>
        <taxon>Dorylaimia</taxon>
        <taxon>Trichinellida</taxon>
        <taxon>Trichinellidae</taxon>
        <taxon>Trichinella</taxon>
    </lineage>
</organism>
<sequence>MQRYNISYSRIYYALLFTGREEEKPLLVFNCVNAICFCFIGIFNVVLLHQHEANFTTTPRMCLFSKPYYLLAMISMKQSPIIVFCIAIVHGNTGQRKISEFCLFTDVIPPVLILCDTITVLLFNSLSLLLYISAVLIICSKISSSHVIREIQFMRQKAILQRLKIFTVAQLLHSGFFALCVFVDALSFSMPMAMLCFWCFFPFLKAGNAVLYANQVVSVTDQLTKIYYNFKKWLSSLHNSLFHCVPKASVVPTSPKDFSIFPNNAVALKI</sequence>
<feature type="transmembrane region" description="Helical" evidence="1">
    <location>
        <begin position="128"/>
        <end position="144"/>
    </location>
</feature>
<comment type="caution">
    <text evidence="2">The sequence shown here is derived from an EMBL/GenBank/DDBJ whole genome shotgun (WGS) entry which is preliminary data.</text>
</comment>
<proteinExistence type="predicted"/>
<protein>
    <submittedName>
        <fullName evidence="2">Uncharacterized protein</fullName>
    </submittedName>
</protein>
<keyword evidence="1" id="KW-1133">Transmembrane helix</keyword>
<feature type="transmembrane region" description="Helical" evidence="1">
    <location>
        <begin position="26"/>
        <end position="48"/>
    </location>
</feature>
<dbReference type="Proteomes" id="UP000054843">
    <property type="component" value="Unassembled WGS sequence"/>
</dbReference>
<evidence type="ECO:0000313" key="3">
    <source>
        <dbReference type="Proteomes" id="UP000054843"/>
    </source>
</evidence>
<dbReference type="EMBL" id="JYDO01000227">
    <property type="protein sequence ID" value="KRZ66726.1"/>
    <property type="molecule type" value="Genomic_DNA"/>
</dbReference>
<keyword evidence="3" id="KW-1185">Reference proteome</keyword>
<keyword evidence="1" id="KW-0812">Transmembrane</keyword>